<gene>
    <name evidence="2" type="ORF">BOV88_00840</name>
</gene>
<keyword evidence="1" id="KW-0812">Transmembrane</keyword>
<dbReference type="RefSeq" id="WP_078452796.1">
    <property type="nucleotide sequence ID" value="NZ_MPNX01000001.1"/>
</dbReference>
<dbReference type="Proteomes" id="UP000190962">
    <property type="component" value="Unassembled WGS sequence"/>
</dbReference>
<dbReference type="NCBIfam" id="NF033233">
    <property type="entry name" value="twin_helix"/>
    <property type="match status" value="1"/>
</dbReference>
<dbReference type="AlphaFoldDB" id="A0A1T2CMW7"/>
<dbReference type="Pfam" id="PF11137">
    <property type="entry name" value="DUF2909"/>
    <property type="match status" value="1"/>
</dbReference>
<keyword evidence="1" id="KW-0472">Membrane</keyword>
<protein>
    <submittedName>
        <fullName evidence="2">MFS transporter</fullName>
    </submittedName>
</protein>
<sequence length="67" mass="7182">MIKTLIIINLVLILASLGSGMLFLAKDDGKGNRVVTSLTIRVALSFTLIGLILVGYFSGNLVPHQIQ</sequence>
<dbReference type="InterPro" id="IPR021313">
    <property type="entry name" value="DUF2909"/>
</dbReference>
<name>A0A1T2CMW7_SOVGS</name>
<feature type="transmembrane region" description="Helical" evidence="1">
    <location>
        <begin position="38"/>
        <end position="57"/>
    </location>
</feature>
<feature type="transmembrane region" description="Helical" evidence="1">
    <location>
        <begin position="6"/>
        <end position="26"/>
    </location>
</feature>
<evidence type="ECO:0000313" key="3">
    <source>
        <dbReference type="Proteomes" id="UP000190962"/>
    </source>
</evidence>
<comment type="caution">
    <text evidence="2">The sequence shown here is derived from an EMBL/GenBank/DDBJ whole genome shotgun (WGS) entry which is preliminary data.</text>
</comment>
<evidence type="ECO:0000313" key="2">
    <source>
        <dbReference type="EMBL" id="OOY36176.1"/>
    </source>
</evidence>
<evidence type="ECO:0000256" key="1">
    <source>
        <dbReference type="SAM" id="Phobius"/>
    </source>
</evidence>
<accession>A0A1T2CMW7</accession>
<organism evidence="2 3">
    <name type="scientific">Solemya velum gill symbiont</name>
    <dbReference type="NCBI Taxonomy" id="2340"/>
    <lineage>
        <taxon>Bacteria</taxon>
        <taxon>Pseudomonadati</taxon>
        <taxon>Pseudomonadota</taxon>
        <taxon>Gammaproteobacteria</taxon>
        <taxon>sulfur-oxidizing symbionts</taxon>
    </lineage>
</organism>
<proteinExistence type="predicted"/>
<reference evidence="2 3" key="1">
    <citation type="submission" date="2016-11" db="EMBL/GenBank/DDBJ databases">
        <title>Mixed transmission modes and dynamic genome evolution in an obligate animal-bacterial symbiosis.</title>
        <authorList>
            <person name="Russell S.L."/>
            <person name="Corbett-Detig R.B."/>
            <person name="Cavanaugh C.M."/>
        </authorList>
    </citation>
    <scope>NUCLEOTIDE SEQUENCE [LARGE SCALE GENOMIC DNA]</scope>
    <source>
        <strain evidence="2">MA-KB16</strain>
    </source>
</reference>
<keyword evidence="1" id="KW-1133">Transmembrane helix</keyword>
<dbReference type="EMBL" id="MPNX01000001">
    <property type="protein sequence ID" value="OOY36176.1"/>
    <property type="molecule type" value="Genomic_DNA"/>
</dbReference>